<keyword evidence="2" id="KW-0805">Transcription regulation</keyword>
<dbReference type="InterPro" id="IPR050313">
    <property type="entry name" value="Carb_Metab_HTH_regulators"/>
</dbReference>
<dbReference type="PANTHER" id="PTHR30363:SF4">
    <property type="entry name" value="GLYCEROL-3-PHOSPHATE REGULON REPRESSOR"/>
    <property type="match status" value="1"/>
</dbReference>
<dbReference type="SUPFAM" id="SSF46785">
    <property type="entry name" value="Winged helix' DNA-binding domain"/>
    <property type="match status" value="1"/>
</dbReference>
<dbReference type="InterPro" id="IPR037171">
    <property type="entry name" value="NagB/RpiA_transferase-like"/>
</dbReference>
<dbReference type="Gene3D" id="1.10.10.10">
    <property type="entry name" value="Winged helix-like DNA-binding domain superfamily/Winged helix DNA-binding domain"/>
    <property type="match status" value="1"/>
</dbReference>
<dbReference type="GO" id="GO:0003700">
    <property type="term" value="F:DNA-binding transcription factor activity"/>
    <property type="evidence" value="ECO:0007669"/>
    <property type="project" value="InterPro"/>
</dbReference>
<organism evidence="6 7">
    <name type="scientific">Acinetobacter nectaris CIP 110549</name>
    <dbReference type="NCBI Taxonomy" id="1392540"/>
    <lineage>
        <taxon>Bacteria</taxon>
        <taxon>Pseudomonadati</taxon>
        <taxon>Pseudomonadota</taxon>
        <taxon>Gammaproteobacteria</taxon>
        <taxon>Moraxellales</taxon>
        <taxon>Moraxellaceae</taxon>
        <taxon>Acinetobacter</taxon>
    </lineage>
</organism>
<dbReference type="SMART" id="SM01134">
    <property type="entry name" value="DeoRC"/>
    <property type="match status" value="1"/>
</dbReference>
<dbReference type="EMBL" id="AYER01000001">
    <property type="protein sequence ID" value="ESK41302.1"/>
    <property type="molecule type" value="Genomic_DNA"/>
</dbReference>
<feature type="domain" description="HTH deoR-type" evidence="5">
    <location>
        <begin position="2"/>
        <end position="57"/>
    </location>
</feature>
<evidence type="ECO:0000256" key="4">
    <source>
        <dbReference type="ARBA" id="ARBA00023163"/>
    </source>
</evidence>
<dbReference type="InterPro" id="IPR036390">
    <property type="entry name" value="WH_DNA-bd_sf"/>
</dbReference>
<proteinExistence type="predicted"/>
<dbReference type="Proteomes" id="UP000023785">
    <property type="component" value="Unassembled WGS sequence"/>
</dbReference>
<dbReference type="RefSeq" id="WP_023271895.1">
    <property type="nucleotide sequence ID" value="NZ_KI530712.1"/>
</dbReference>
<dbReference type="PROSITE" id="PS00894">
    <property type="entry name" value="HTH_DEOR_1"/>
    <property type="match status" value="1"/>
</dbReference>
<dbReference type="AlphaFoldDB" id="V2TVE8"/>
<name>V2TVE8_9GAMM</name>
<evidence type="ECO:0000256" key="1">
    <source>
        <dbReference type="ARBA" id="ARBA00022491"/>
    </source>
</evidence>
<evidence type="ECO:0000313" key="7">
    <source>
        <dbReference type="Proteomes" id="UP000023785"/>
    </source>
</evidence>
<evidence type="ECO:0000313" key="6">
    <source>
        <dbReference type="EMBL" id="ESK41302.1"/>
    </source>
</evidence>
<dbReference type="Pfam" id="PF00455">
    <property type="entry name" value="DeoRC"/>
    <property type="match status" value="1"/>
</dbReference>
<dbReference type="PATRIC" id="fig|1392540.3.peg.283"/>
<comment type="caution">
    <text evidence="6">The sequence shown here is derived from an EMBL/GenBank/DDBJ whole genome shotgun (WGS) entry which is preliminary data.</text>
</comment>
<protein>
    <recommendedName>
        <fullName evidence="5">HTH deoR-type domain-containing protein</fullName>
    </recommendedName>
</protein>
<evidence type="ECO:0000256" key="3">
    <source>
        <dbReference type="ARBA" id="ARBA00023125"/>
    </source>
</evidence>
<dbReference type="InterPro" id="IPR014036">
    <property type="entry name" value="DeoR-like_C"/>
</dbReference>
<dbReference type="PANTHER" id="PTHR30363">
    <property type="entry name" value="HTH-TYPE TRANSCRIPTIONAL REGULATOR SRLR-RELATED"/>
    <property type="match status" value="1"/>
</dbReference>
<dbReference type="SMART" id="SM00420">
    <property type="entry name" value="HTH_DEOR"/>
    <property type="match status" value="1"/>
</dbReference>
<dbReference type="InterPro" id="IPR036388">
    <property type="entry name" value="WH-like_DNA-bd_sf"/>
</dbReference>
<dbReference type="SUPFAM" id="SSF100950">
    <property type="entry name" value="NagB/RpiA/CoA transferase-like"/>
    <property type="match status" value="1"/>
</dbReference>
<keyword evidence="7" id="KW-1185">Reference proteome</keyword>
<keyword evidence="3" id="KW-0238">DNA-binding</keyword>
<dbReference type="GO" id="GO:0003677">
    <property type="term" value="F:DNA binding"/>
    <property type="evidence" value="ECO:0007669"/>
    <property type="project" value="UniProtKB-KW"/>
</dbReference>
<gene>
    <name evidence="6" type="ORF">P256_00292</name>
</gene>
<dbReference type="eggNOG" id="COG1349">
    <property type="taxonomic scope" value="Bacteria"/>
</dbReference>
<accession>V2TVE8</accession>
<evidence type="ECO:0000259" key="5">
    <source>
        <dbReference type="PROSITE" id="PS51000"/>
    </source>
</evidence>
<reference evidence="6 7" key="1">
    <citation type="submission" date="2013-10" db="EMBL/GenBank/DDBJ databases">
        <title>The Genome Sequence of Acinetobacter nectaris CIP 110549.</title>
        <authorList>
            <consortium name="The Broad Institute Genomics Platform"/>
            <consortium name="The Broad Institute Genome Sequencing Center for Infectious Disease"/>
            <person name="Cerqueira G."/>
            <person name="Feldgarden M."/>
            <person name="Courvalin P."/>
            <person name="Grillot-Courvalin C."/>
            <person name="Clermont D."/>
            <person name="Rocha E."/>
            <person name="Yoon E.-J."/>
            <person name="Nemec A."/>
            <person name="Young S.K."/>
            <person name="Zeng Q."/>
            <person name="Gargeya S."/>
            <person name="Fitzgerald M."/>
            <person name="Abouelleil A."/>
            <person name="Alvarado L."/>
            <person name="Berlin A.M."/>
            <person name="Chapman S.B."/>
            <person name="Gainer-Dewar J."/>
            <person name="Goldberg J."/>
            <person name="Gnerre S."/>
            <person name="Griggs A."/>
            <person name="Gujja S."/>
            <person name="Hansen M."/>
            <person name="Howarth C."/>
            <person name="Imamovic A."/>
            <person name="Ireland A."/>
            <person name="Larimer J."/>
            <person name="McCowan C."/>
            <person name="Murphy C."/>
            <person name="Pearson M."/>
            <person name="Poon T.W."/>
            <person name="Priest M."/>
            <person name="Roberts A."/>
            <person name="Saif S."/>
            <person name="Shea T."/>
            <person name="Sykes S."/>
            <person name="Wortman J."/>
            <person name="Nusbaum C."/>
            <person name="Birren B."/>
        </authorList>
    </citation>
    <scope>NUCLEOTIDE SEQUENCE [LARGE SCALE GENOMIC DNA]</scope>
    <source>
        <strain evidence="6 7">CIP 110549</strain>
    </source>
</reference>
<dbReference type="STRING" id="1392540.P256_00292"/>
<evidence type="ECO:0000256" key="2">
    <source>
        <dbReference type="ARBA" id="ARBA00023015"/>
    </source>
</evidence>
<sequence>MSKLRHQQLLDLVKNNGYTSIETLAEQLGYSQPTIRRDIKKLCDDNLLQRFHGGVSLLHVDDVRLGYKFKSSHMVQEKKSIAEAILEKINHVESIFLDTGTTCDQVAHSLVHASPKQILTHNLSAALILAKQDQHMVVVMGGVIRGNDGAVTGDETYRQIKAYFADVALIAASGIDVTGRVLDFDIEKVEVKKSMMKASTTKFLLLSSDKFKKTGVKIVAQIADFDYLVTDKEPNAEYMDMLKKNNVCVIIAASS</sequence>
<dbReference type="PROSITE" id="PS51000">
    <property type="entry name" value="HTH_DEOR_2"/>
    <property type="match status" value="1"/>
</dbReference>
<dbReference type="InterPro" id="IPR001034">
    <property type="entry name" value="DeoR_HTH"/>
</dbReference>
<dbReference type="HOGENOM" id="CLU_060699_0_0_6"/>
<keyword evidence="1" id="KW-0678">Repressor</keyword>
<dbReference type="InterPro" id="IPR018356">
    <property type="entry name" value="Tscrpt_reg_HTH_DeoR_CS"/>
</dbReference>
<keyword evidence="4" id="KW-0804">Transcription</keyword>
<dbReference type="PRINTS" id="PR00037">
    <property type="entry name" value="HTHLACR"/>
</dbReference>
<dbReference type="OrthoDB" id="9814815at2"/>
<dbReference type="Pfam" id="PF08220">
    <property type="entry name" value="HTH_DeoR"/>
    <property type="match status" value="1"/>
</dbReference>